<keyword evidence="1" id="KW-1133">Transmembrane helix</keyword>
<keyword evidence="1" id="KW-0812">Transmembrane</keyword>
<evidence type="ECO:0000256" key="1">
    <source>
        <dbReference type="SAM" id="Phobius"/>
    </source>
</evidence>
<proteinExistence type="predicted"/>
<dbReference type="EMBL" id="SWJE01000004">
    <property type="protein sequence ID" value="TKC90152.1"/>
    <property type="molecule type" value="Genomic_DNA"/>
</dbReference>
<dbReference type="AlphaFoldDB" id="A0A4U1I9J6"/>
<gene>
    <name evidence="2" type="ORF">FAZ69_08365</name>
</gene>
<feature type="transmembrane region" description="Helical" evidence="1">
    <location>
        <begin position="42"/>
        <end position="64"/>
    </location>
</feature>
<keyword evidence="3" id="KW-1185">Reference proteome</keyword>
<reference evidence="2 3" key="1">
    <citation type="submission" date="2019-04" db="EMBL/GenBank/DDBJ databases">
        <title>Trinickia sp. 7GSK02, isolated from subtropical forest soil.</title>
        <authorList>
            <person name="Gao Z.-H."/>
            <person name="Qiu L.-H."/>
        </authorList>
    </citation>
    <scope>NUCLEOTIDE SEQUENCE [LARGE SCALE GENOMIC DNA]</scope>
    <source>
        <strain evidence="2 3">7GSK02</strain>
    </source>
</reference>
<accession>A0A4U1I9J6</accession>
<comment type="caution">
    <text evidence="2">The sequence shown here is derived from an EMBL/GenBank/DDBJ whole genome shotgun (WGS) entry which is preliminary data.</text>
</comment>
<keyword evidence="1" id="KW-0472">Membrane</keyword>
<protein>
    <submittedName>
        <fullName evidence="2">Uncharacterized protein</fullName>
    </submittedName>
</protein>
<dbReference type="Proteomes" id="UP000305539">
    <property type="component" value="Unassembled WGS sequence"/>
</dbReference>
<sequence>MADARSMKLRARRTTTWGNPPTVSTPRFVRVFAGILRRTNHVLSGVILLQLALMAGLLLCLTYGTTFSRIYASDGSSHSCEFHFLSRGNR</sequence>
<dbReference type="RefSeq" id="WP_136893482.1">
    <property type="nucleotide sequence ID" value="NZ_SWJE01000004.1"/>
</dbReference>
<organism evidence="2 3">
    <name type="scientific">Trinickia terrae</name>
    <dbReference type="NCBI Taxonomy" id="2571161"/>
    <lineage>
        <taxon>Bacteria</taxon>
        <taxon>Pseudomonadati</taxon>
        <taxon>Pseudomonadota</taxon>
        <taxon>Betaproteobacteria</taxon>
        <taxon>Burkholderiales</taxon>
        <taxon>Burkholderiaceae</taxon>
        <taxon>Trinickia</taxon>
    </lineage>
</organism>
<evidence type="ECO:0000313" key="2">
    <source>
        <dbReference type="EMBL" id="TKC90152.1"/>
    </source>
</evidence>
<name>A0A4U1I9J6_9BURK</name>
<evidence type="ECO:0000313" key="3">
    <source>
        <dbReference type="Proteomes" id="UP000305539"/>
    </source>
</evidence>